<organism evidence="8 9">
    <name type="scientific">Micromonospora vulcania</name>
    <dbReference type="NCBI Taxonomy" id="1441873"/>
    <lineage>
        <taxon>Bacteria</taxon>
        <taxon>Bacillati</taxon>
        <taxon>Actinomycetota</taxon>
        <taxon>Actinomycetes</taxon>
        <taxon>Micromonosporales</taxon>
        <taxon>Micromonosporaceae</taxon>
        <taxon>Micromonospora</taxon>
    </lineage>
</organism>
<dbReference type="InterPro" id="IPR050833">
    <property type="entry name" value="Poly_Biosynth_Transport"/>
</dbReference>
<sequence>MTAGARPAVDSGPGEPSVDGTTEARRSARTGLAGLAGAATNGLFGFLLAVVITRGYGTVGSGAFFAAIGVVTVTAAICALGAETGLIWTLPRRRAGADGDAARVLPVALLPPLAAAVVVGLVGVFAADTLAPRLLDGPGASGTALIAASFAAVPLVVAMTLLLAVLRCVRPIRVYVGVQSVLVPIARPVLVGAAAVASGGVLLGMTGWLVPAAFAVLICLALVAGPLGVGRGATLRPDRADWSTFWRFALPRAASAAIDASAVWVGVLLTSVLAGQADAGVFGAVGRYILAGQLAMQGLRVAVSPQLSRLLGRGERAAAAAVHRQLTTWALVLSWPVYLLLAVFGLAFLELFGPEFTAGATAMTVLALAMLVNTGVGNVQSLLLMGGRSGLHLVATVAGLLVTVCLGLWLIPEHGVTGAALAWAAGIATENLIAFGCARAVIGQPLVDATLLRAAAGVIVGVGIAALVGVLAGGRGITGLVVALSVLATGCVGLLTVPQVRRGIRVTMRHLRGGEGAASVAAGAAATSTKGR</sequence>
<dbReference type="RefSeq" id="WP_377515033.1">
    <property type="nucleotide sequence ID" value="NZ_JBHSQS010000020.1"/>
</dbReference>
<reference evidence="9" key="1">
    <citation type="journal article" date="2019" name="Int. J. Syst. Evol. Microbiol.">
        <title>The Global Catalogue of Microorganisms (GCM) 10K type strain sequencing project: providing services to taxonomists for standard genome sequencing and annotation.</title>
        <authorList>
            <consortium name="The Broad Institute Genomics Platform"/>
            <consortium name="The Broad Institute Genome Sequencing Center for Infectious Disease"/>
            <person name="Wu L."/>
            <person name="Ma J."/>
        </authorList>
    </citation>
    <scope>NUCLEOTIDE SEQUENCE [LARGE SCALE GENOMIC DNA]</scope>
    <source>
        <strain evidence="9">CGMCC 4.7144</strain>
    </source>
</reference>
<feature type="transmembrane region" description="Helical" evidence="7">
    <location>
        <begin position="32"/>
        <end position="52"/>
    </location>
</feature>
<comment type="subcellular location">
    <subcellularLocation>
        <location evidence="1">Cell membrane</location>
        <topology evidence="1">Multi-pass membrane protein</topology>
    </subcellularLocation>
</comment>
<evidence type="ECO:0000256" key="2">
    <source>
        <dbReference type="ARBA" id="ARBA00022475"/>
    </source>
</evidence>
<feature type="transmembrane region" description="Helical" evidence="7">
    <location>
        <begin position="326"/>
        <end position="348"/>
    </location>
</feature>
<feature type="transmembrane region" description="Helical" evidence="7">
    <location>
        <begin position="450"/>
        <end position="471"/>
    </location>
</feature>
<keyword evidence="2" id="KW-1003">Cell membrane</keyword>
<keyword evidence="5 7" id="KW-0472">Membrane</keyword>
<feature type="transmembrane region" description="Helical" evidence="7">
    <location>
        <begin position="146"/>
        <end position="169"/>
    </location>
</feature>
<feature type="transmembrane region" description="Helical" evidence="7">
    <location>
        <begin position="208"/>
        <end position="229"/>
    </location>
</feature>
<keyword evidence="3 7" id="KW-0812">Transmembrane</keyword>
<keyword evidence="4 7" id="KW-1133">Transmembrane helix</keyword>
<protein>
    <submittedName>
        <fullName evidence="8">Lipopolysaccharide biosynthesis protein</fullName>
    </submittedName>
</protein>
<accession>A0ABW1HE23</accession>
<feature type="transmembrane region" description="Helical" evidence="7">
    <location>
        <begin position="64"/>
        <end position="90"/>
    </location>
</feature>
<feature type="region of interest" description="Disordered" evidence="6">
    <location>
        <begin position="1"/>
        <end position="24"/>
    </location>
</feature>
<name>A0ABW1HE23_9ACTN</name>
<evidence type="ECO:0000313" key="9">
    <source>
        <dbReference type="Proteomes" id="UP001596226"/>
    </source>
</evidence>
<feature type="transmembrane region" description="Helical" evidence="7">
    <location>
        <begin position="360"/>
        <end position="379"/>
    </location>
</feature>
<evidence type="ECO:0000256" key="1">
    <source>
        <dbReference type="ARBA" id="ARBA00004651"/>
    </source>
</evidence>
<feature type="transmembrane region" description="Helical" evidence="7">
    <location>
        <begin position="102"/>
        <end position="126"/>
    </location>
</feature>
<dbReference type="PANTHER" id="PTHR30250">
    <property type="entry name" value="PST FAMILY PREDICTED COLANIC ACID TRANSPORTER"/>
    <property type="match status" value="1"/>
</dbReference>
<proteinExistence type="predicted"/>
<comment type="caution">
    <text evidence="8">The sequence shown here is derived from an EMBL/GenBank/DDBJ whole genome shotgun (WGS) entry which is preliminary data.</text>
</comment>
<gene>
    <name evidence="8" type="ORF">ACFQGL_25795</name>
</gene>
<evidence type="ECO:0000256" key="3">
    <source>
        <dbReference type="ARBA" id="ARBA00022692"/>
    </source>
</evidence>
<evidence type="ECO:0000256" key="6">
    <source>
        <dbReference type="SAM" id="MobiDB-lite"/>
    </source>
</evidence>
<evidence type="ECO:0000313" key="8">
    <source>
        <dbReference type="EMBL" id="MFC5926756.1"/>
    </source>
</evidence>
<dbReference type="PANTHER" id="PTHR30250:SF11">
    <property type="entry name" value="O-ANTIGEN TRANSPORTER-RELATED"/>
    <property type="match status" value="1"/>
</dbReference>
<evidence type="ECO:0000256" key="5">
    <source>
        <dbReference type="ARBA" id="ARBA00023136"/>
    </source>
</evidence>
<feature type="transmembrane region" description="Helical" evidence="7">
    <location>
        <begin position="181"/>
        <end position="202"/>
    </location>
</feature>
<feature type="transmembrane region" description="Helical" evidence="7">
    <location>
        <begin position="477"/>
        <end position="497"/>
    </location>
</feature>
<keyword evidence="9" id="KW-1185">Reference proteome</keyword>
<feature type="transmembrane region" description="Helical" evidence="7">
    <location>
        <begin position="417"/>
        <end position="438"/>
    </location>
</feature>
<dbReference type="Proteomes" id="UP001596226">
    <property type="component" value="Unassembled WGS sequence"/>
</dbReference>
<dbReference type="EMBL" id="JBHSQS010000020">
    <property type="protein sequence ID" value="MFC5926756.1"/>
    <property type="molecule type" value="Genomic_DNA"/>
</dbReference>
<evidence type="ECO:0000256" key="7">
    <source>
        <dbReference type="SAM" id="Phobius"/>
    </source>
</evidence>
<evidence type="ECO:0000256" key="4">
    <source>
        <dbReference type="ARBA" id="ARBA00022989"/>
    </source>
</evidence>
<feature type="transmembrane region" description="Helical" evidence="7">
    <location>
        <begin position="391"/>
        <end position="411"/>
    </location>
</feature>